<dbReference type="EMBL" id="JARKIB010000023">
    <property type="protein sequence ID" value="KAJ7766642.1"/>
    <property type="molecule type" value="Genomic_DNA"/>
</dbReference>
<dbReference type="GO" id="GO:0006281">
    <property type="term" value="P:DNA repair"/>
    <property type="evidence" value="ECO:0007669"/>
    <property type="project" value="TreeGrafter"/>
</dbReference>
<dbReference type="InterPro" id="IPR000330">
    <property type="entry name" value="SNF2_N"/>
</dbReference>
<dbReference type="PANTHER" id="PTHR45626">
    <property type="entry name" value="TRANSCRIPTION TERMINATION FACTOR 2-RELATED"/>
    <property type="match status" value="1"/>
</dbReference>
<keyword evidence="3" id="KW-0067">ATP-binding</keyword>
<dbReference type="GO" id="GO:0016787">
    <property type="term" value="F:hydrolase activity"/>
    <property type="evidence" value="ECO:0007669"/>
    <property type="project" value="UniProtKB-KW"/>
</dbReference>
<evidence type="ECO:0000256" key="3">
    <source>
        <dbReference type="ARBA" id="ARBA00022840"/>
    </source>
</evidence>
<accession>A0AAD7JMV5</accession>
<dbReference type="InterPro" id="IPR014001">
    <property type="entry name" value="Helicase_ATP-bd"/>
</dbReference>
<evidence type="ECO:0000256" key="2">
    <source>
        <dbReference type="ARBA" id="ARBA00022801"/>
    </source>
</evidence>
<dbReference type="Gene3D" id="3.40.50.10810">
    <property type="entry name" value="Tandem AAA-ATPase domain"/>
    <property type="match status" value="1"/>
</dbReference>
<evidence type="ECO:0000256" key="4">
    <source>
        <dbReference type="SAM" id="MobiDB-lite"/>
    </source>
</evidence>
<dbReference type="Pfam" id="PF00271">
    <property type="entry name" value="Helicase_C"/>
    <property type="match status" value="1"/>
</dbReference>
<evidence type="ECO:0000313" key="6">
    <source>
        <dbReference type="EMBL" id="KAJ7766642.1"/>
    </source>
</evidence>
<feature type="compositionally biased region" description="Basic and acidic residues" evidence="4">
    <location>
        <begin position="1178"/>
        <end position="1188"/>
    </location>
</feature>
<dbReference type="InterPro" id="IPR049730">
    <property type="entry name" value="SNF2/RAD54-like_C"/>
</dbReference>
<dbReference type="InterPro" id="IPR038718">
    <property type="entry name" value="SNF2-like_sf"/>
</dbReference>
<feature type="domain" description="Helicase C-terminal" evidence="5">
    <location>
        <begin position="961"/>
        <end position="1110"/>
    </location>
</feature>
<sequence length="1219" mass="137380">MASPWALENFLAYGTLSVRLDTDGFAHLHHELPVSPRAEDDWYLFTSEIRKHLPSQEDHAVIMELEFLVAQRFISVSFLLVDDNVIFRIYLIPYDLPRVQGQLRVRKDEILTPARRLLKGLLLKISRSLESWEGRCLPEPPLAALATTLSEIYEDLPSPEGLITVNSTPVTRRLLNFSDNLENLGVSSTLYRYQRRSVAAMVQKEMDLNDDTDPLYLALRDMDGKPFFFQPGTTEVLLERPLVAPCRGGILCEELGTGKTVMVLGLILATRYQLSDPAPSIMNTRPVLTPLAFRHFPSDEFAAARTGFFPKNKANKRTSVPSLVEILLHKMATNPVTFVSEAQTDRYANLKEAVDNLEHYAGPRKDNLPFYLDYQEEPMDNERENKRARSRQTRGPRMLHLTSATLVVVPENLLLQWEQECSLHCEDSLRMLVLRRGDPMPSARVLASEYDIILMSYSRFTGENKPNENREAWRPCTCPEYAAVRVPKCECKPPAYSPLLQVRWKRLVIDEGHVSASLTTVLTPFTKLLSVERRWIVTGTPTTNLLGLSLGKKVNDASETSELGSRAPSEGPEDMGHIDDVSVLGATRVWTKDDGEDLTKLGKMIAHFVGVPQLLANPQLMNTHVKEALLDRRGPRPGAMDVLMQFMSSVMIRHRISQVEEEVKLPPATQELVLLDLDPLMIKSYNALQAVIAVNAITSARKDQDYLFHRENRAFLQETVQNMGQILFWRTDDNYYNADELMRNYESLMNKLPARTSPEDVALINNAFHHIRLAGGDPLWRGLQSHEDVPFLIHNLSPAIFQAWTRISHPVESHDSRLCGYIHPDRLRGLRNLVLGQPLITEGSLIETGAYVAEQDTKQRAAYQEHLKRKKGSKPSSSRGHEESASRLKATQAAKKAADPNTVREMQQELAVHIGIDSDISMPQLHDRTRVRVNVPSVLVSKSHLANTRLGSSGSSKLNFIIDEVMKYSAAEKILIFSNSELSLAHISEALDLIGVDFLRFSTQIPARVRQQFVLTFETSEKYRVFLMDLKHGARGLNLVSASRVIFCEPVWQADVESQAIKRCHRIGQTRPITVKTLAIRGTPEENMAIRRIVLKDSPEKVPKNFIDDDDNGGMRSFIANPKFITDAPTMLPVVEFPVVKIPPVDQEDAVMPDVEEEPRARSIRFAADDSPSSSSKRPRDSSEDKASPSKRRVRLILPDPSSSSPPKPPKPKAQVRFA</sequence>
<evidence type="ECO:0000256" key="1">
    <source>
        <dbReference type="ARBA" id="ARBA00022741"/>
    </source>
</evidence>
<dbReference type="InterPro" id="IPR050628">
    <property type="entry name" value="SNF2_RAD54_helicase_TF"/>
</dbReference>
<proteinExistence type="predicted"/>
<evidence type="ECO:0000313" key="7">
    <source>
        <dbReference type="Proteomes" id="UP001215598"/>
    </source>
</evidence>
<organism evidence="6 7">
    <name type="scientific">Mycena metata</name>
    <dbReference type="NCBI Taxonomy" id="1033252"/>
    <lineage>
        <taxon>Eukaryota</taxon>
        <taxon>Fungi</taxon>
        <taxon>Dikarya</taxon>
        <taxon>Basidiomycota</taxon>
        <taxon>Agaricomycotina</taxon>
        <taxon>Agaricomycetes</taxon>
        <taxon>Agaricomycetidae</taxon>
        <taxon>Agaricales</taxon>
        <taxon>Marasmiineae</taxon>
        <taxon>Mycenaceae</taxon>
        <taxon>Mycena</taxon>
    </lineage>
</organism>
<feature type="region of interest" description="Disordered" evidence="4">
    <location>
        <begin position="863"/>
        <end position="902"/>
    </location>
</feature>
<gene>
    <name evidence="6" type="ORF">B0H16DRAFT_369239</name>
</gene>
<dbReference type="SMART" id="SM00487">
    <property type="entry name" value="DEXDc"/>
    <property type="match status" value="1"/>
</dbReference>
<dbReference type="InterPro" id="IPR001650">
    <property type="entry name" value="Helicase_C-like"/>
</dbReference>
<dbReference type="SUPFAM" id="SSF52540">
    <property type="entry name" value="P-loop containing nucleoside triphosphate hydrolases"/>
    <property type="match status" value="2"/>
</dbReference>
<dbReference type="PANTHER" id="PTHR45626:SF51">
    <property type="entry name" value="SNF2-RELATED DOMAIN-CONTAINING PROTEIN"/>
    <property type="match status" value="1"/>
</dbReference>
<comment type="caution">
    <text evidence="6">The sequence shown here is derived from an EMBL/GenBank/DDBJ whole genome shotgun (WGS) entry which is preliminary data.</text>
</comment>
<keyword evidence="7" id="KW-1185">Reference proteome</keyword>
<keyword evidence="1" id="KW-0547">Nucleotide-binding</keyword>
<dbReference type="GO" id="GO:0008094">
    <property type="term" value="F:ATP-dependent activity, acting on DNA"/>
    <property type="evidence" value="ECO:0007669"/>
    <property type="project" value="TreeGrafter"/>
</dbReference>
<feature type="region of interest" description="Disordered" evidence="4">
    <location>
        <begin position="1150"/>
        <end position="1219"/>
    </location>
</feature>
<evidence type="ECO:0000259" key="5">
    <source>
        <dbReference type="PROSITE" id="PS51194"/>
    </source>
</evidence>
<dbReference type="Proteomes" id="UP001215598">
    <property type="component" value="Unassembled WGS sequence"/>
</dbReference>
<dbReference type="CDD" id="cd18793">
    <property type="entry name" value="SF2_C_SNF"/>
    <property type="match status" value="1"/>
</dbReference>
<dbReference type="PROSITE" id="PS51194">
    <property type="entry name" value="HELICASE_CTER"/>
    <property type="match status" value="1"/>
</dbReference>
<dbReference type="GO" id="GO:0005634">
    <property type="term" value="C:nucleus"/>
    <property type="evidence" value="ECO:0007669"/>
    <property type="project" value="TreeGrafter"/>
</dbReference>
<dbReference type="GO" id="GO:0005524">
    <property type="term" value="F:ATP binding"/>
    <property type="evidence" value="ECO:0007669"/>
    <property type="project" value="UniProtKB-KW"/>
</dbReference>
<dbReference type="InterPro" id="IPR027417">
    <property type="entry name" value="P-loop_NTPase"/>
</dbReference>
<dbReference type="Gene3D" id="3.40.50.300">
    <property type="entry name" value="P-loop containing nucleotide triphosphate hydrolases"/>
    <property type="match status" value="1"/>
</dbReference>
<dbReference type="AlphaFoldDB" id="A0AAD7JMV5"/>
<reference evidence="6" key="1">
    <citation type="submission" date="2023-03" db="EMBL/GenBank/DDBJ databases">
        <title>Massive genome expansion in bonnet fungi (Mycena s.s.) driven by repeated elements and novel gene families across ecological guilds.</title>
        <authorList>
            <consortium name="Lawrence Berkeley National Laboratory"/>
            <person name="Harder C.B."/>
            <person name="Miyauchi S."/>
            <person name="Viragh M."/>
            <person name="Kuo A."/>
            <person name="Thoen E."/>
            <person name="Andreopoulos B."/>
            <person name="Lu D."/>
            <person name="Skrede I."/>
            <person name="Drula E."/>
            <person name="Henrissat B."/>
            <person name="Morin E."/>
            <person name="Kohler A."/>
            <person name="Barry K."/>
            <person name="LaButti K."/>
            <person name="Morin E."/>
            <person name="Salamov A."/>
            <person name="Lipzen A."/>
            <person name="Mereny Z."/>
            <person name="Hegedus B."/>
            <person name="Baldrian P."/>
            <person name="Stursova M."/>
            <person name="Weitz H."/>
            <person name="Taylor A."/>
            <person name="Grigoriev I.V."/>
            <person name="Nagy L.G."/>
            <person name="Martin F."/>
            <person name="Kauserud H."/>
        </authorList>
    </citation>
    <scope>NUCLEOTIDE SEQUENCE</scope>
    <source>
        <strain evidence="6">CBHHK182m</strain>
    </source>
</reference>
<dbReference type="SMART" id="SM00490">
    <property type="entry name" value="HELICc"/>
    <property type="match status" value="1"/>
</dbReference>
<name>A0AAD7JMV5_9AGAR</name>
<dbReference type="Pfam" id="PF00176">
    <property type="entry name" value="SNF2-rel_dom"/>
    <property type="match status" value="1"/>
</dbReference>
<feature type="region of interest" description="Disordered" evidence="4">
    <location>
        <begin position="557"/>
        <end position="577"/>
    </location>
</feature>
<protein>
    <submittedName>
        <fullName evidence="6">P-loop containing nucleoside triphosphate hydrolase protein</fullName>
    </submittedName>
</protein>
<keyword evidence="2 6" id="KW-0378">Hydrolase</keyword>